<dbReference type="GO" id="GO:0004497">
    <property type="term" value="F:monooxygenase activity"/>
    <property type="evidence" value="ECO:0007669"/>
    <property type="project" value="UniProtKB-KW"/>
</dbReference>
<dbReference type="InterPro" id="IPR001128">
    <property type="entry name" value="Cyt_P450"/>
</dbReference>
<dbReference type="CDD" id="cd11051">
    <property type="entry name" value="CYP59-like"/>
    <property type="match status" value="1"/>
</dbReference>
<dbReference type="InterPro" id="IPR002401">
    <property type="entry name" value="Cyt_P450_E_grp-I"/>
</dbReference>
<evidence type="ECO:0000313" key="10">
    <source>
        <dbReference type="Proteomes" id="UP000481858"/>
    </source>
</evidence>
<dbReference type="InterPro" id="IPR036396">
    <property type="entry name" value="Cyt_P450_sf"/>
</dbReference>
<proteinExistence type="predicted"/>
<evidence type="ECO:0000256" key="2">
    <source>
        <dbReference type="ARBA" id="ARBA00005179"/>
    </source>
</evidence>
<evidence type="ECO:0000313" key="9">
    <source>
        <dbReference type="EMBL" id="KAF2966393.1"/>
    </source>
</evidence>
<keyword evidence="10" id="KW-1185">Reference proteome</keyword>
<dbReference type="PRINTS" id="PR00385">
    <property type="entry name" value="P450"/>
</dbReference>
<name>A0A7C8MQP7_9PEZI</name>
<dbReference type="PANTHER" id="PTHR24305">
    <property type="entry name" value="CYTOCHROME P450"/>
    <property type="match status" value="1"/>
</dbReference>
<keyword evidence="4 8" id="KW-0479">Metal-binding</keyword>
<dbReference type="Gene3D" id="1.10.630.10">
    <property type="entry name" value="Cytochrome P450"/>
    <property type="match status" value="1"/>
</dbReference>
<keyword evidence="7" id="KW-0503">Monooxygenase</keyword>
<dbReference type="OrthoDB" id="10029320at2759"/>
<dbReference type="PANTHER" id="PTHR24305:SF107">
    <property type="entry name" value="P450, PUTATIVE (EUROFUNG)-RELATED"/>
    <property type="match status" value="1"/>
</dbReference>
<dbReference type="SUPFAM" id="SSF48264">
    <property type="entry name" value="Cytochrome P450"/>
    <property type="match status" value="1"/>
</dbReference>
<dbReference type="InterPro" id="IPR050121">
    <property type="entry name" value="Cytochrome_P450_monoxygenase"/>
</dbReference>
<dbReference type="GO" id="GO:0005506">
    <property type="term" value="F:iron ion binding"/>
    <property type="evidence" value="ECO:0007669"/>
    <property type="project" value="InterPro"/>
</dbReference>
<feature type="binding site" description="axial binding residue" evidence="8">
    <location>
        <position position="477"/>
    </location>
    <ligand>
        <name>heme</name>
        <dbReference type="ChEBI" id="CHEBI:30413"/>
    </ligand>
    <ligandPart>
        <name>Fe</name>
        <dbReference type="ChEBI" id="CHEBI:18248"/>
    </ligandPart>
</feature>
<dbReference type="Proteomes" id="UP000481858">
    <property type="component" value="Unassembled WGS sequence"/>
</dbReference>
<comment type="cofactor">
    <cofactor evidence="1 8">
        <name>heme</name>
        <dbReference type="ChEBI" id="CHEBI:30413"/>
    </cofactor>
</comment>
<dbReference type="InParanoid" id="A0A7C8MQP7"/>
<evidence type="ECO:0000256" key="1">
    <source>
        <dbReference type="ARBA" id="ARBA00001971"/>
    </source>
</evidence>
<evidence type="ECO:0000256" key="7">
    <source>
        <dbReference type="ARBA" id="ARBA00023033"/>
    </source>
</evidence>
<dbReference type="AlphaFoldDB" id="A0A7C8MQP7"/>
<keyword evidence="5" id="KW-0560">Oxidoreductase</keyword>
<reference evidence="9 10" key="1">
    <citation type="submission" date="2019-12" db="EMBL/GenBank/DDBJ databases">
        <title>Draft genome sequence of the ascomycete Xylaria multiplex DSM 110363.</title>
        <authorList>
            <person name="Buettner E."/>
            <person name="Kellner H."/>
        </authorList>
    </citation>
    <scope>NUCLEOTIDE SEQUENCE [LARGE SCALE GENOMIC DNA]</scope>
    <source>
        <strain evidence="9 10">DSM 110363</strain>
    </source>
</reference>
<protein>
    <recommendedName>
        <fullName evidence="11">Cytochrome P450</fullName>
    </recommendedName>
</protein>
<evidence type="ECO:0000256" key="5">
    <source>
        <dbReference type="ARBA" id="ARBA00023002"/>
    </source>
</evidence>
<dbReference type="GO" id="GO:0016705">
    <property type="term" value="F:oxidoreductase activity, acting on paired donors, with incorporation or reduction of molecular oxygen"/>
    <property type="evidence" value="ECO:0007669"/>
    <property type="project" value="InterPro"/>
</dbReference>
<evidence type="ECO:0000256" key="6">
    <source>
        <dbReference type="ARBA" id="ARBA00023004"/>
    </source>
</evidence>
<dbReference type="GO" id="GO:0020037">
    <property type="term" value="F:heme binding"/>
    <property type="evidence" value="ECO:0007669"/>
    <property type="project" value="InterPro"/>
</dbReference>
<comment type="pathway">
    <text evidence="2">Secondary metabolite biosynthesis.</text>
</comment>
<keyword evidence="6 8" id="KW-0408">Iron</keyword>
<gene>
    <name evidence="9" type="ORF">GQX73_g7170</name>
</gene>
<comment type="caution">
    <text evidence="9">The sequence shown here is derived from an EMBL/GenBank/DDBJ whole genome shotgun (WGS) entry which is preliminary data.</text>
</comment>
<organism evidence="9 10">
    <name type="scientific">Xylaria multiplex</name>
    <dbReference type="NCBI Taxonomy" id="323545"/>
    <lineage>
        <taxon>Eukaryota</taxon>
        <taxon>Fungi</taxon>
        <taxon>Dikarya</taxon>
        <taxon>Ascomycota</taxon>
        <taxon>Pezizomycotina</taxon>
        <taxon>Sordariomycetes</taxon>
        <taxon>Xylariomycetidae</taxon>
        <taxon>Xylariales</taxon>
        <taxon>Xylariaceae</taxon>
        <taxon>Xylaria</taxon>
    </lineage>
</organism>
<accession>A0A7C8MQP7</accession>
<dbReference type="PRINTS" id="PR00463">
    <property type="entry name" value="EP450I"/>
</dbReference>
<evidence type="ECO:0008006" key="11">
    <source>
        <dbReference type="Google" id="ProtNLM"/>
    </source>
</evidence>
<evidence type="ECO:0000256" key="3">
    <source>
        <dbReference type="ARBA" id="ARBA00022617"/>
    </source>
</evidence>
<keyword evidence="3 8" id="KW-0349">Heme</keyword>
<dbReference type="Pfam" id="PF00067">
    <property type="entry name" value="p450"/>
    <property type="match status" value="1"/>
</dbReference>
<sequence length="562" mass="64266">MALLTVLSTIGILLCSSLGYLVHTVYTHRRKIYELREKGVPMPKEWSWITGHLLVLQKHLNRIPHDAAVAFAIRDLCQEYAGTEAFLVDFWPVYPALFTLFGPKTITQVCNKYNLPKLSVAARLMKPVVGGLSLISMNGDEWKYWRSLFNPGFSTGAMLNNVPHIVDSALVFRNKLCENVDNGIVLLDELTTKLTMEIILKVTLDDDSNYQRSPHVLPTALGRILRWHSFWDPRVLLHPLRPFIQRYNGYVMDTYIRKELAKRFDETKAEGNFDRLNRKSKDIKSVITLSIEAYLNEQQTKDGIPKRDVLDERFVAYATSQIRLFLFAGTDTTSSMMVYVYHMLAKHPDWLSQLRNEHDRILGADPSKAAGLLKDTPSLLNSCKLTLAFIKETLRLYAPAGTVRSGLPGMTVTDLQGNEQLIEYAGANILHQALHVNPRVWPRPNDFLPQRFLVRPGHELYPDPTAFRPFEQGPRNCIGQTLVWNELSVVVILTCRDLEIRDAYHDFDAMKQRQMGAWGRWKTRLFGEPIKTIHGDRAYQTDSGGLHPADGYPCYIKWARND</sequence>
<evidence type="ECO:0000256" key="4">
    <source>
        <dbReference type="ARBA" id="ARBA00022723"/>
    </source>
</evidence>
<dbReference type="EMBL" id="WUBL01000090">
    <property type="protein sequence ID" value="KAF2966393.1"/>
    <property type="molecule type" value="Genomic_DNA"/>
</dbReference>
<evidence type="ECO:0000256" key="8">
    <source>
        <dbReference type="PIRSR" id="PIRSR602401-1"/>
    </source>
</evidence>